<gene>
    <name evidence="2" type="ORF">HMPREF9372_0929</name>
</gene>
<dbReference type="AlphaFoldDB" id="F9DQ49"/>
<dbReference type="PANTHER" id="PTHR34047:SF8">
    <property type="entry name" value="PROTEIN YKFC"/>
    <property type="match status" value="1"/>
</dbReference>
<dbReference type="EMBL" id="AFPZ01000021">
    <property type="protein sequence ID" value="EGQ27072.1"/>
    <property type="molecule type" value="Genomic_DNA"/>
</dbReference>
<feature type="domain" description="Reverse transcriptase" evidence="1">
    <location>
        <begin position="1"/>
        <end position="167"/>
    </location>
</feature>
<dbReference type="InterPro" id="IPR051083">
    <property type="entry name" value="GrpII_Intron_Splice-Mob/Def"/>
</dbReference>
<proteinExistence type="predicted"/>
<dbReference type="PROSITE" id="PS50878">
    <property type="entry name" value="RT_POL"/>
    <property type="match status" value="1"/>
</dbReference>
<name>F9DQ49_9BACL</name>
<dbReference type="InterPro" id="IPR000477">
    <property type="entry name" value="RT_dom"/>
</dbReference>
<evidence type="ECO:0000313" key="3">
    <source>
        <dbReference type="Proteomes" id="UP000005316"/>
    </source>
</evidence>
<dbReference type="eggNOG" id="COG3344">
    <property type="taxonomic scope" value="Bacteria"/>
</dbReference>
<dbReference type="InterPro" id="IPR043502">
    <property type="entry name" value="DNA/RNA_pol_sf"/>
</dbReference>
<comment type="caution">
    <text evidence="2">The sequence shown here is derived from an EMBL/GenBank/DDBJ whole genome shotgun (WGS) entry which is preliminary data.</text>
</comment>
<protein>
    <submittedName>
        <fullName evidence="2">Prophage LambdaSa1 protein</fullName>
    </submittedName>
</protein>
<dbReference type="SUPFAM" id="SSF56672">
    <property type="entry name" value="DNA/RNA polymerases"/>
    <property type="match status" value="1"/>
</dbReference>
<dbReference type="Proteomes" id="UP000005316">
    <property type="component" value="Unassembled WGS sequence"/>
</dbReference>
<evidence type="ECO:0000259" key="1">
    <source>
        <dbReference type="PROSITE" id="PS50878"/>
    </source>
</evidence>
<dbReference type="Pfam" id="PF00078">
    <property type="entry name" value="RVT_1"/>
    <property type="match status" value="1"/>
</dbReference>
<organism evidence="2 3">
    <name type="scientific">Sporosarcina newyorkensis 2681</name>
    <dbReference type="NCBI Taxonomy" id="1027292"/>
    <lineage>
        <taxon>Bacteria</taxon>
        <taxon>Bacillati</taxon>
        <taxon>Bacillota</taxon>
        <taxon>Bacilli</taxon>
        <taxon>Bacillales</taxon>
        <taxon>Caryophanaceae</taxon>
        <taxon>Sporosarcina</taxon>
    </lineage>
</organism>
<evidence type="ECO:0000313" key="2">
    <source>
        <dbReference type="EMBL" id="EGQ27072.1"/>
    </source>
</evidence>
<dbReference type="HOGENOM" id="CLU_1359693_0_0_9"/>
<reference evidence="2 3" key="1">
    <citation type="submission" date="2011-04" db="EMBL/GenBank/DDBJ databases">
        <authorList>
            <person name="Muzny D."/>
            <person name="Qin X."/>
            <person name="Deng J."/>
            <person name="Jiang H."/>
            <person name="Liu Y."/>
            <person name="Qu J."/>
            <person name="Song X.-Z."/>
            <person name="Zhang L."/>
            <person name="Thornton R."/>
            <person name="Coyle M."/>
            <person name="Francisco L."/>
            <person name="Jackson L."/>
            <person name="Javaid M."/>
            <person name="Korchina V."/>
            <person name="Kovar C."/>
            <person name="Mata R."/>
            <person name="Mathew T."/>
            <person name="Ngo R."/>
            <person name="Nguyen L."/>
            <person name="Nguyen N."/>
            <person name="Okwuonu G."/>
            <person name="Ongeri F."/>
            <person name="Pham C."/>
            <person name="Simmons D."/>
            <person name="Wilczek-Boney K."/>
            <person name="Hale W."/>
            <person name="Jakkamsetti A."/>
            <person name="Pham P."/>
            <person name="Ruth R."/>
            <person name="San Lucas F."/>
            <person name="Warren J."/>
            <person name="Zhang J."/>
            <person name="Zhao Z."/>
            <person name="Zhou C."/>
            <person name="Zhu D."/>
            <person name="Lee S."/>
            <person name="Bess C."/>
            <person name="Blankenburg K."/>
            <person name="Forbes L."/>
            <person name="Fu Q."/>
            <person name="Gubbala S."/>
            <person name="Hirani K."/>
            <person name="Jayaseelan J.C."/>
            <person name="Lara F."/>
            <person name="Munidasa M."/>
            <person name="Palculict T."/>
            <person name="Patil S."/>
            <person name="Pu L.-L."/>
            <person name="Saada N."/>
            <person name="Tang L."/>
            <person name="Weissenberger G."/>
            <person name="Zhu Y."/>
            <person name="Hemphill L."/>
            <person name="Shang Y."/>
            <person name="Youmans B."/>
            <person name="Ayvaz T."/>
            <person name="Ross M."/>
            <person name="Santibanez J."/>
            <person name="Aqrawi P."/>
            <person name="Gross S."/>
            <person name="Joshi V."/>
            <person name="Fowler G."/>
            <person name="Nazareth L."/>
            <person name="Reid J."/>
            <person name="Worley K."/>
            <person name="Petrosino J."/>
            <person name="Highlander S."/>
            <person name="Gibbs R."/>
        </authorList>
    </citation>
    <scope>NUCLEOTIDE SEQUENCE [LARGE SCALE GENOMIC DNA]</scope>
    <source>
        <strain evidence="2 3">2681</strain>
    </source>
</reference>
<dbReference type="PANTHER" id="PTHR34047">
    <property type="entry name" value="NUCLEAR INTRON MATURASE 1, MITOCHONDRIAL-RELATED"/>
    <property type="match status" value="1"/>
</dbReference>
<accession>F9DQ49</accession>
<sequence length="201" mass="23292">MDADIEGFFDNISHKITMIKVGKAISEEQNPILYSYIRRFISVDRVKWEDYKKNYKKFHNVKPKRTVRQKGIPQGGVLSGLIANLFLHDFDKWVINDLGKELDLKYIRYADDFVVLMRNSDSIEVVKQLIKERLDGIELTLHSNPKKTKIIDLAMKGSYVNFVGFSISPKGIRIKHSNIVRFKNKLSEMVNKTSLSEGQKK</sequence>
<dbReference type="CDD" id="cd01651">
    <property type="entry name" value="RT_G2_intron"/>
    <property type="match status" value="1"/>
</dbReference>